<dbReference type="EMBL" id="BMAO01028752">
    <property type="protein sequence ID" value="GFR27157.1"/>
    <property type="molecule type" value="Genomic_DNA"/>
</dbReference>
<keyword evidence="2" id="KW-1185">Reference proteome</keyword>
<gene>
    <name evidence="1" type="ORF">TNCT_632271</name>
</gene>
<proteinExistence type="predicted"/>
<dbReference type="Proteomes" id="UP000887116">
    <property type="component" value="Unassembled WGS sequence"/>
</dbReference>
<evidence type="ECO:0000313" key="1">
    <source>
        <dbReference type="EMBL" id="GFR27157.1"/>
    </source>
</evidence>
<organism evidence="1 2">
    <name type="scientific">Trichonephila clavata</name>
    <name type="common">Joro spider</name>
    <name type="synonym">Nephila clavata</name>
    <dbReference type="NCBI Taxonomy" id="2740835"/>
    <lineage>
        <taxon>Eukaryota</taxon>
        <taxon>Metazoa</taxon>
        <taxon>Ecdysozoa</taxon>
        <taxon>Arthropoda</taxon>
        <taxon>Chelicerata</taxon>
        <taxon>Arachnida</taxon>
        <taxon>Araneae</taxon>
        <taxon>Araneomorphae</taxon>
        <taxon>Entelegynae</taxon>
        <taxon>Araneoidea</taxon>
        <taxon>Nephilidae</taxon>
        <taxon>Trichonephila</taxon>
    </lineage>
</organism>
<reference evidence="1" key="1">
    <citation type="submission" date="2020-07" db="EMBL/GenBank/DDBJ databases">
        <title>Multicomponent nature underlies the extraordinary mechanical properties of spider dragline silk.</title>
        <authorList>
            <person name="Kono N."/>
            <person name="Nakamura H."/>
            <person name="Mori M."/>
            <person name="Yoshida Y."/>
            <person name="Ohtoshi R."/>
            <person name="Malay A.D."/>
            <person name="Moran D.A.P."/>
            <person name="Tomita M."/>
            <person name="Numata K."/>
            <person name="Arakawa K."/>
        </authorList>
    </citation>
    <scope>NUCLEOTIDE SEQUENCE</scope>
</reference>
<comment type="caution">
    <text evidence="1">The sequence shown here is derived from an EMBL/GenBank/DDBJ whole genome shotgun (WGS) entry which is preliminary data.</text>
</comment>
<protein>
    <submittedName>
        <fullName evidence="1">Uncharacterized protein</fullName>
    </submittedName>
</protein>
<name>A0A8X6M070_TRICU</name>
<accession>A0A8X6M070</accession>
<sequence length="93" mass="11235">MWGWHFWRMCEFKNSVGQLTDSSTYTTDLYFDCFIWNARLTDGVKLLDVFVLGSKNRTFTQPIEILEIRLNVRKYSFNQFFFGCRQIAEVMRR</sequence>
<dbReference type="AlphaFoldDB" id="A0A8X6M070"/>
<evidence type="ECO:0000313" key="2">
    <source>
        <dbReference type="Proteomes" id="UP000887116"/>
    </source>
</evidence>